<feature type="transmembrane region" description="Helical" evidence="2">
    <location>
        <begin position="38"/>
        <end position="61"/>
    </location>
</feature>
<feature type="compositionally biased region" description="Basic and acidic residues" evidence="1">
    <location>
        <begin position="173"/>
        <end position="184"/>
    </location>
</feature>
<gene>
    <name evidence="3" type="ORF">ACFPZ3_66165</name>
</gene>
<proteinExistence type="predicted"/>
<protein>
    <submittedName>
        <fullName evidence="3">Uncharacterized protein</fullName>
    </submittedName>
</protein>
<organism evidence="3 4">
    <name type="scientific">Nonomuraea insulae</name>
    <dbReference type="NCBI Taxonomy" id="1616787"/>
    <lineage>
        <taxon>Bacteria</taxon>
        <taxon>Bacillati</taxon>
        <taxon>Actinomycetota</taxon>
        <taxon>Actinomycetes</taxon>
        <taxon>Streptosporangiales</taxon>
        <taxon>Streptosporangiaceae</taxon>
        <taxon>Nonomuraea</taxon>
    </lineage>
</organism>
<evidence type="ECO:0000313" key="3">
    <source>
        <dbReference type="EMBL" id="MFC5835195.1"/>
    </source>
</evidence>
<comment type="caution">
    <text evidence="3">The sequence shown here is derived from an EMBL/GenBank/DDBJ whole genome shotgun (WGS) entry which is preliminary data.</text>
</comment>
<evidence type="ECO:0000256" key="2">
    <source>
        <dbReference type="SAM" id="Phobius"/>
    </source>
</evidence>
<feature type="transmembrane region" description="Helical" evidence="2">
    <location>
        <begin position="106"/>
        <end position="127"/>
    </location>
</feature>
<keyword evidence="4" id="KW-1185">Reference proteome</keyword>
<sequence length="184" mass="19492">MSNGARHALGVVAGLLLPPLLAAGLWYGTGELSLQAQQAFRVSWVALGVLAASAILLGFLAGSRLSPVASLFGGLSFTALGVLPYVEMATGVRVMPDAFLPSFLHTGFMTLTYSGLQFVIGLALLAVSTFPSRWRGRVAPAVGYQEPWDQASMQPQSPAQSSAQSPYLPPGIRPEDATRPMYRE</sequence>
<accession>A0ABW1DDT9</accession>
<keyword evidence="2" id="KW-0472">Membrane</keyword>
<name>A0ABW1DDT9_9ACTN</name>
<keyword evidence="2" id="KW-0812">Transmembrane</keyword>
<keyword evidence="2" id="KW-1133">Transmembrane helix</keyword>
<feature type="transmembrane region" description="Helical" evidence="2">
    <location>
        <begin position="68"/>
        <end position="86"/>
    </location>
</feature>
<dbReference type="EMBL" id="JBHSPA010000118">
    <property type="protein sequence ID" value="MFC5835195.1"/>
    <property type="molecule type" value="Genomic_DNA"/>
</dbReference>
<dbReference type="RefSeq" id="WP_379524604.1">
    <property type="nucleotide sequence ID" value="NZ_JBHSPA010000118.1"/>
</dbReference>
<evidence type="ECO:0000313" key="4">
    <source>
        <dbReference type="Proteomes" id="UP001596058"/>
    </source>
</evidence>
<feature type="region of interest" description="Disordered" evidence="1">
    <location>
        <begin position="149"/>
        <end position="184"/>
    </location>
</feature>
<feature type="compositionally biased region" description="Low complexity" evidence="1">
    <location>
        <begin position="150"/>
        <end position="166"/>
    </location>
</feature>
<dbReference type="Proteomes" id="UP001596058">
    <property type="component" value="Unassembled WGS sequence"/>
</dbReference>
<reference evidence="4" key="1">
    <citation type="journal article" date="2019" name="Int. J. Syst. Evol. Microbiol.">
        <title>The Global Catalogue of Microorganisms (GCM) 10K type strain sequencing project: providing services to taxonomists for standard genome sequencing and annotation.</title>
        <authorList>
            <consortium name="The Broad Institute Genomics Platform"/>
            <consortium name="The Broad Institute Genome Sequencing Center for Infectious Disease"/>
            <person name="Wu L."/>
            <person name="Ma J."/>
        </authorList>
    </citation>
    <scope>NUCLEOTIDE SEQUENCE [LARGE SCALE GENOMIC DNA]</scope>
    <source>
        <strain evidence="4">CCUG 53903</strain>
    </source>
</reference>
<evidence type="ECO:0000256" key="1">
    <source>
        <dbReference type="SAM" id="MobiDB-lite"/>
    </source>
</evidence>